<sequence>MKRAEQLLNDYKESEALRLYEQVLTDSPENYTALCKASFLHARIGDRFLDETRKLEHFSKAKAYALQAYELQPEDAEANYAMAVALGAQAMVAGPKERLAGIHQMKSFVDAALADNSQHAGAWHILGRWYFKMANLNFAEKAATKMFFGGVCGEATNESAAEAIEKAIAYEPNNIQYYYDLACVYKEMKNTAACTSTLQKALTLTLETKEELELSRRCSIMLQQQQKI</sequence>
<evidence type="ECO:0000256" key="4">
    <source>
        <dbReference type="ARBA" id="ARBA00022737"/>
    </source>
</evidence>
<dbReference type="PANTHER" id="PTHR16056:SF16">
    <property type="entry name" value="REGULATOR OF MICROTUBULE DYNAMICS PROTEIN 1"/>
    <property type="match status" value="1"/>
</dbReference>
<dbReference type="AlphaFoldDB" id="A0A1Q5PHR7"/>
<dbReference type="GO" id="GO:0005876">
    <property type="term" value="C:spindle microtubule"/>
    <property type="evidence" value="ECO:0007669"/>
    <property type="project" value="TreeGrafter"/>
</dbReference>
<evidence type="ECO:0000256" key="1">
    <source>
        <dbReference type="ARBA" id="ARBA00004245"/>
    </source>
</evidence>
<dbReference type="Gene3D" id="1.25.40.10">
    <property type="entry name" value="Tetratricopeptide repeat domain"/>
    <property type="match status" value="2"/>
</dbReference>
<dbReference type="OrthoDB" id="9813878at2"/>
<keyword evidence="4" id="KW-0677">Repeat</keyword>
<evidence type="ECO:0000313" key="10">
    <source>
        <dbReference type="Proteomes" id="UP000186551"/>
    </source>
</evidence>
<reference evidence="9 10" key="1">
    <citation type="submission" date="2016-03" db="EMBL/GenBank/DDBJ databases">
        <title>Genome sequence of Pontibacter sp. nov., of the family cytophagaceae, isolated from marine sediment of the Yellow Sea, China.</title>
        <authorList>
            <person name="Zhang G."/>
            <person name="Zhang R."/>
        </authorList>
    </citation>
    <scope>NUCLEOTIDE SEQUENCE [LARGE SCALE GENOMIC DNA]</scope>
    <source>
        <strain evidence="9 10">S10-8</strain>
    </source>
</reference>
<evidence type="ECO:0000256" key="7">
    <source>
        <dbReference type="ARBA" id="ARBA00039966"/>
    </source>
</evidence>
<gene>
    <name evidence="9" type="ORF">A3841_09935</name>
</gene>
<dbReference type="GO" id="GO:0097431">
    <property type="term" value="C:mitotic spindle pole"/>
    <property type="evidence" value="ECO:0007669"/>
    <property type="project" value="TreeGrafter"/>
</dbReference>
<dbReference type="STRING" id="1797110.A3841_09935"/>
<dbReference type="PANTHER" id="PTHR16056">
    <property type="entry name" value="REGULATOR OF MICROTUBULE DYNAMICS PROTEIN"/>
    <property type="match status" value="1"/>
</dbReference>
<keyword evidence="6" id="KW-0206">Cytoskeleton</keyword>
<comment type="caution">
    <text evidence="9">The sequence shown here is derived from an EMBL/GenBank/DDBJ whole genome shotgun (WGS) entry which is preliminary data.</text>
</comment>
<comment type="subcellular location">
    <subcellularLocation>
        <location evidence="1">Cytoplasm</location>
        <location evidence="1">Cytoskeleton</location>
    </subcellularLocation>
</comment>
<dbReference type="SUPFAM" id="SSF48452">
    <property type="entry name" value="TPR-like"/>
    <property type="match status" value="1"/>
</dbReference>
<keyword evidence="5" id="KW-0802">TPR repeat</keyword>
<dbReference type="EMBL" id="LVWA01000003">
    <property type="protein sequence ID" value="OKL41769.1"/>
    <property type="molecule type" value="Genomic_DNA"/>
</dbReference>
<dbReference type="InterPro" id="IPR011990">
    <property type="entry name" value="TPR-like_helical_dom_sf"/>
</dbReference>
<evidence type="ECO:0000256" key="6">
    <source>
        <dbReference type="ARBA" id="ARBA00023212"/>
    </source>
</evidence>
<evidence type="ECO:0000256" key="3">
    <source>
        <dbReference type="ARBA" id="ARBA00022490"/>
    </source>
</evidence>
<evidence type="ECO:0000313" key="9">
    <source>
        <dbReference type="EMBL" id="OKL41769.1"/>
    </source>
</evidence>
<comment type="subunit">
    <text evidence="2">Interacts with microtubules.</text>
</comment>
<accession>A0A1Q5PHR7</accession>
<evidence type="ECO:0000256" key="5">
    <source>
        <dbReference type="ARBA" id="ARBA00022803"/>
    </source>
</evidence>
<dbReference type="GO" id="GO:0005737">
    <property type="term" value="C:cytoplasm"/>
    <property type="evidence" value="ECO:0007669"/>
    <property type="project" value="TreeGrafter"/>
</dbReference>
<dbReference type="InterPro" id="IPR049039">
    <property type="entry name" value="RMD1-3_a_helical_rpt"/>
</dbReference>
<dbReference type="Pfam" id="PF21033">
    <property type="entry name" value="RMD1-3"/>
    <property type="match status" value="1"/>
</dbReference>
<proteinExistence type="predicted"/>
<name>A0A1Q5PHR7_9BACT</name>
<keyword evidence="10" id="KW-1185">Reference proteome</keyword>
<dbReference type="Proteomes" id="UP000186551">
    <property type="component" value="Unassembled WGS sequence"/>
</dbReference>
<evidence type="ECO:0000256" key="2">
    <source>
        <dbReference type="ARBA" id="ARBA00011375"/>
    </source>
</evidence>
<organism evidence="9 10">
    <name type="scientific">Pontibacter flavimaris</name>
    <dbReference type="NCBI Taxonomy" id="1797110"/>
    <lineage>
        <taxon>Bacteria</taxon>
        <taxon>Pseudomonadati</taxon>
        <taxon>Bacteroidota</taxon>
        <taxon>Cytophagia</taxon>
        <taxon>Cytophagales</taxon>
        <taxon>Hymenobacteraceae</taxon>
        <taxon>Pontibacter</taxon>
    </lineage>
</organism>
<protein>
    <recommendedName>
        <fullName evidence="7">Regulator of microtubule dynamics protein 1</fullName>
    </recommendedName>
    <alternativeName>
        <fullName evidence="8">Protein FAM82B</fullName>
    </alternativeName>
</protein>
<keyword evidence="3" id="KW-0963">Cytoplasm</keyword>
<dbReference type="GO" id="GO:0008017">
    <property type="term" value="F:microtubule binding"/>
    <property type="evidence" value="ECO:0007669"/>
    <property type="project" value="TreeGrafter"/>
</dbReference>
<evidence type="ECO:0000256" key="8">
    <source>
        <dbReference type="ARBA" id="ARBA00041958"/>
    </source>
</evidence>